<dbReference type="Pfam" id="PF07486">
    <property type="entry name" value="Hydrolase_2"/>
    <property type="match status" value="1"/>
</dbReference>
<reference evidence="2" key="1">
    <citation type="journal article" date="2015" name="Nature">
        <title>Complex archaea that bridge the gap between prokaryotes and eukaryotes.</title>
        <authorList>
            <person name="Spang A."/>
            <person name="Saw J.H."/>
            <person name="Jorgensen S.L."/>
            <person name="Zaremba-Niedzwiedzka K."/>
            <person name="Martijn J."/>
            <person name="Lind A.E."/>
            <person name="van Eijk R."/>
            <person name="Schleper C."/>
            <person name="Guy L."/>
            <person name="Ettema T.J."/>
        </authorList>
    </citation>
    <scope>NUCLEOTIDE SEQUENCE</scope>
</reference>
<protein>
    <recommendedName>
        <fullName evidence="1">Cell wall hydrolase SleB domain-containing protein</fullName>
    </recommendedName>
</protein>
<dbReference type="EMBL" id="LAZR01054786">
    <property type="protein sequence ID" value="KKK77790.1"/>
    <property type="molecule type" value="Genomic_DNA"/>
</dbReference>
<evidence type="ECO:0000313" key="2">
    <source>
        <dbReference type="EMBL" id="KKK77790.1"/>
    </source>
</evidence>
<feature type="domain" description="Cell wall hydrolase SleB" evidence="1">
    <location>
        <begin position="66"/>
        <end position="178"/>
    </location>
</feature>
<sequence>MKRLILALVLCHPLHWALVAGAIQVWPEPPLPATMAKTTTLAVLAPDPEVLWLEMDADLLADVALGEDSEALAAVMWTVLNRRRFDGQLLETVIQHRQSYGSMRGGRFWASWRAVPGLRWSTRPCAWARAVETAYGVLLGFSPDPTRGAKFFHRSGTWAPPWAPHASEWVLVGSHHFYKAAA</sequence>
<evidence type="ECO:0000259" key="1">
    <source>
        <dbReference type="Pfam" id="PF07486"/>
    </source>
</evidence>
<gene>
    <name evidence="2" type="ORF">LCGC14_2850050</name>
</gene>
<comment type="caution">
    <text evidence="2">The sequence shown here is derived from an EMBL/GenBank/DDBJ whole genome shotgun (WGS) entry which is preliminary data.</text>
</comment>
<proteinExistence type="predicted"/>
<dbReference type="GO" id="GO:0016787">
    <property type="term" value="F:hydrolase activity"/>
    <property type="evidence" value="ECO:0007669"/>
    <property type="project" value="InterPro"/>
</dbReference>
<dbReference type="InterPro" id="IPR011105">
    <property type="entry name" value="Cell_wall_hydrolase_SleB"/>
</dbReference>
<organism evidence="2">
    <name type="scientific">marine sediment metagenome</name>
    <dbReference type="NCBI Taxonomy" id="412755"/>
    <lineage>
        <taxon>unclassified sequences</taxon>
        <taxon>metagenomes</taxon>
        <taxon>ecological metagenomes</taxon>
    </lineage>
</organism>
<dbReference type="AlphaFoldDB" id="A0A0F8YVE4"/>
<accession>A0A0F8YVE4</accession>
<name>A0A0F8YVE4_9ZZZZ</name>